<keyword evidence="3" id="KW-1185">Reference proteome</keyword>
<evidence type="ECO:0000313" key="3">
    <source>
        <dbReference type="Proteomes" id="UP001286456"/>
    </source>
</evidence>
<dbReference type="AlphaFoldDB" id="A0AAE0MIH9"/>
<reference evidence="2" key="2">
    <citation type="submission" date="2023-06" db="EMBL/GenBank/DDBJ databases">
        <authorList>
            <consortium name="Lawrence Berkeley National Laboratory"/>
            <person name="Haridas S."/>
            <person name="Hensen N."/>
            <person name="Bonometti L."/>
            <person name="Westerberg I."/>
            <person name="Brannstrom I.O."/>
            <person name="Guillou S."/>
            <person name="Cros-Aarteil S."/>
            <person name="Calhoun S."/>
            <person name="Kuo A."/>
            <person name="Mondo S."/>
            <person name="Pangilinan J."/>
            <person name="Riley R."/>
            <person name="Labutti K."/>
            <person name="Andreopoulos B."/>
            <person name="Lipzen A."/>
            <person name="Chen C."/>
            <person name="Yanf M."/>
            <person name="Daum C."/>
            <person name="Ng V."/>
            <person name="Clum A."/>
            <person name="Steindorff A."/>
            <person name="Ohm R."/>
            <person name="Martin F."/>
            <person name="Silar P."/>
            <person name="Natvig D."/>
            <person name="Lalanne C."/>
            <person name="Gautier V."/>
            <person name="Ament-Velasquez S.L."/>
            <person name="Kruys A."/>
            <person name="Hutchinson M.I."/>
            <person name="Powell A.J."/>
            <person name="Barry K."/>
            <person name="Miller A.N."/>
            <person name="Grigoriev I.V."/>
            <person name="Debuchy R."/>
            <person name="Gladieux P."/>
            <person name="Thoren M.H."/>
            <person name="Johannesson H."/>
        </authorList>
    </citation>
    <scope>NUCLEOTIDE SEQUENCE</scope>
    <source>
        <strain evidence="2">SMH4131-1</strain>
    </source>
</reference>
<proteinExistence type="predicted"/>
<dbReference type="EMBL" id="JAUEPO010000002">
    <property type="protein sequence ID" value="KAK3332314.1"/>
    <property type="molecule type" value="Genomic_DNA"/>
</dbReference>
<sequence>METRRTIQTSRVKIIYHKPGYDVRPLLRSETAVGENDNIFISPYAASSPLSLENYQKAFHMKEPRRDLGDEYCILSLEILLTTTTTTTAAATTATTVPRCTQCSVDHRFCHLYTQPLPNPVERDQLSPVQTWELPIKEDNDRPDLRAVHILSQTNELRKIEAQLSENKERKRLVELELEKAKLDLKSVSEHIQSRVHQNQCRANKNPHFFAHMIPGSGDRPQRQPRACLADL</sequence>
<gene>
    <name evidence="2" type="ORF">B0T19DRAFT_398095</name>
</gene>
<organism evidence="2 3">
    <name type="scientific">Cercophora scortea</name>
    <dbReference type="NCBI Taxonomy" id="314031"/>
    <lineage>
        <taxon>Eukaryota</taxon>
        <taxon>Fungi</taxon>
        <taxon>Dikarya</taxon>
        <taxon>Ascomycota</taxon>
        <taxon>Pezizomycotina</taxon>
        <taxon>Sordariomycetes</taxon>
        <taxon>Sordariomycetidae</taxon>
        <taxon>Sordariales</taxon>
        <taxon>Lasiosphaeriaceae</taxon>
        <taxon>Cercophora</taxon>
    </lineage>
</organism>
<dbReference type="Proteomes" id="UP001286456">
    <property type="component" value="Unassembled WGS sequence"/>
</dbReference>
<protein>
    <submittedName>
        <fullName evidence="2">Uncharacterized protein</fullName>
    </submittedName>
</protein>
<comment type="caution">
    <text evidence="2">The sequence shown here is derived from an EMBL/GenBank/DDBJ whole genome shotgun (WGS) entry which is preliminary data.</text>
</comment>
<evidence type="ECO:0000256" key="1">
    <source>
        <dbReference type="SAM" id="Coils"/>
    </source>
</evidence>
<reference evidence="2" key="1">
    <citation type="journal article" date="2023" name="Mol. Phylogenet. Evol.">
        <title>Genome-scale phylogeny and comparative genomics of the fungal order Sordariales.</title>
        <authorList>
            <person name="Hensen N."/>
            <person name="Bonometti L."/>
            <person name="Westerberg I."/>
            <person name="Brannstrom I.O."/>
            <person name="Guillou S."/>
            <person name="Cros-Aarteil S."/>
            <person name="Calhoun S."/>
            <person name="Haridas S."/>
            <person name="Kuo A."/>
            <person name="Mondo S."/>
            <person name="Pangilinan J."/>
            <person name="Riley R."/>
            <person name="LaButti K."/>
            <person name="Andreopoulos B."/>
            <person name="Lipzen A."/>
            <person name="Chen C."/>
            <person name="Yan M."/>
            <person name="Daum C."/>
            <person name="Ng V."/>
            <person name="Clum A."/>
            <person name="Steindorff A."/>
            <person name="Ohm R.A."/>
            <person name="Martin F."/>
            <person name="Silar P."/>
            <person name="Natvig D.O."/>
            <person name="Lalanne C."/>
            <person name="Gautier V."/>
            <person name="Ament-Velasquez S.L."/>
            <person name="Kruys A."/>
            <person name="Hutchinson M.I."/>
            <person name="Powell A.J."/>
            <person name="Barry K."/>
            <person name="Miller A.N."/>
            <person name="Grigoriev I.V."/>
            <person name="Debuchy R."/>
            <person name="Gladieux P."/>
            <person name="Hiltunen Thoren M."/>
            <person name="Johannesson H."/>
        </authorList>
    </citation>
    <scope>NUCLEOTIDE SEQUENCE</scope>
    <source>
        <strain evidence="2">SMH4131-1</strain>
    </source>
</reference>
<feature type="coiled-coil region" evidence="1">
    <location>
        <begin position="150"/>
        <end position="186"/>
    </location>
</feature>
<accession>A0AAE0MIH9</accession>
<name>A0AAE0MIH9_9PEZI</name>
<keyword evidence="1" id="KW-0175">Coiled coil</keyword>
<evidence type="ECO:0000313" key="2">
    <source>
        <dbReference type="EMBL" id="KAK3332314.1"/>
    </source>
</evidence>